<dbReference type="EMBL" id="JACHDO010000001">
    <property type="protein sequence ID" value="MBB5495743.1"/>
    <property type="molecule type" value="Genomic_DNA"/>
</dbReference>
<dbReference type="InterPro" id="IPR011009">
    <property type="entry name" value="Kinase-like_dom_sf"/>
</dbReference>
<dbReference type="Pfam" id="PF00069">
    <property type="entry name" value="Pkinase"/>
    <property type="match status" value="1"/>
</dbReference>
<evidence type="ECO:0000259" key="6">
    <source>
        <dbReference type="PROSITE" id="PS50011"/>
    </source>
</evidence>
<feature type="compositionally biased region" description="Acidic residues" evidence="5">
    <location>
        <begin position="511"/>
        <end position="526"/>
    </location>
</feature>
<dbReference type="RefSeq" id="WP_184371099.1">
    <property type="nucleotide sequence ID" value="NZ_BAAAKM010000028.1"/>
</dbReference>
<dbReference type="PANTHER" id="PTHR43289:SF34">
    <property type="entry name" value="SERINE_THREONINE-PROTEIN KINASE YBDM-RELATED"/>
    <property type="match status" value="1"/>
</dbReference>
<keyword evidence="4" id="KW-0067">ATP-binding</keyword>
<dbReference type="InterPro" id="IPR000719">
    <property type="entry name" value="Prot_kinase_dom"/>
</dbReference>
<accession>A0A840WJT4</accession>
<dbReference type="GO" id="GO:0004674">
    <property type="term" value="F:protein serine/threonine kinase activity"/>
    <property type="evidence" value="ECO:0007669"/>
    <property type="project" value="TreeGrafter"/>
</dbReference>
<feature type="domain" description="Protein kinase" evidence="6">
    <location>
        <begin position="26"/>
        <end position="283"/>
    </location>
</feature>
<evidence type="ECO:0000313" key="7">
    <source>
        <dbReference type="EMBL" id="MBB5495743.1"/>
    </source>
</evidence>
<reference evidence="7 8" key="1">
    <citation type="submission" date="2020-08" db="EMBL/GenBank/DDBJ databases">
        <title>Sequencing the genomes of 1000 actinobacteria strains.</title>
        <authorList>
            <person name="Klenk H.-P."/>
        </authorList>
    </citation>
    <scope>NUCLEOTIDE SEQUENCE [LARGE SCALE GENOMIC DNA]</scope>
    <source>
        <strain evidence="7 8">DSM 44598</strain>
    </source>
</reference>
<proteinExistence type="predicted"/>
<dbReference type="SUPFAM" id="SSF56112">
    <property type="entry name" value="Protein kinase-like (PK-like)"/>
    <property type="match status" value="1"/>
</dbReference>
<protein>
    <recommendedName>
        <fullName evidence="6">Protein kinase domain-containing protein</fullName>
    </recommendedName>
</protein>
<keyword evidence="2" id="KW-0547">Nucleotide-binding</keyword>
<evidence type="ECO:0000256" key="1">
    <source>
        <dbReference type="ARBA" id="ARBA00022679"/>
    </source>
</evidence>
<evidence type="ECO:0000256" key="3">
    <source>
        <dbReference type="ARBA" id="ARBA00022777"/>
    </source>
</evidence>
<feature type="compositionally biased region" description="Gly residues" evidence="5">
    <location>
        <begin position="367"/>
        <end position="382"/>
    </location>
</feature>
<feature type="compositionally biased region" description="Gly residues" evidence="5">
    <location>
        <begin position="417"/>
        <end position="436"/>
    </location>
</feature>
<keyword evidence="8" id="KW-1185">Reference proteome</keyword>
<dbReference type="Gene3D" id="1.10.510.10">
    <property type="entry name" value="Transferase(Phosphotransferase) domain 1"/>
    <property type="match status" value="1"/>
</dbReference>
<gene>
    <name evidence="7" type="ORF">HNR07_006880</name>
</gene>
<sequence length="807" mass="82068">MDFTLPALPPNVTPLTDGDPLQVGRYRLIGRLGADGMSTLFAAVSPDHEPMALKIAAAEWAPEADASDESAPVRPADGVCAVGARDSGSHEGRPWSAIEYVPGFGLGQHVRAHGRLGGEALLVLAAGMAEALATVHAADTVHGDVRPGNVVASAEGPKVLDFGVTRRIDDAAPVQSSKSLGWLAPESYDGSAATRASDVHGWACLVVFAATGEPPFGTSPAGHTPGRIPGQILWEMARRAREARIDLRALPEELRPLLLRAFSPDPDQRPSAEDAYLECLLLLGIDEQSTAETWPDQLRALIGEHWPKPDLSWHDPTRWADVARALNGGAPEADRGDTADGGAASGAAGTAGAGTAAGALGAPGTSGTPGSGERGGGAGPEGSGRPSAAAVGSDPEEEWGPEAAAEAYGHTPRNLAGGQGGTAPGTRGAGTAGHGGATYLFGPSQTGGHDMSSVGNEGIDLDEDDDGTGRRGRLGIWLGAGALGMAAALGGGYLLFDTLSESPADTVVADEPTEEPAGTDEADDPGDPPAPEAMACDDTERLSAQEAHAPWRPFDPGAVAPDLYTSLLTPGPEGVTNTAPEAWPFVSPLDHDTADYGLYPPGLDSFPVMSVCMTGVRDTGAGVEFTAELTYHPNVGSHRVYAEDFLTVVPLGADEHGGPDRQVIRGGSGGEPGQPMNTLVVLSPENPAAEVNVLVHGAPERAGVAYRPSALAGAMAEDMSGHCYDVDGTLEWRDEDRLGSGFFALPTGSAPGDSDMTQCPADEIEVDAGAGGEAGETGGAGDTAGEGGQGAGEGTEGVPGQPEADEG</sequence>
<dbReference type="Proteomes" id="UP000579647">
    <property type="component" value="Unassembled WGS sequence"/>
</dbReference>
<dbReference type="PROSITE" id="PS50011">
    <property type="entry name" value="PROTEIN_KINASE_DOM"/>
    <property type="match status" value="1"/>
</dbReference>
<comment type="caution">
    <text evidence="7">The sequence shown here is derived from an EMBL/GenBank/DDBJ whole genome shotgun (WGS) entry which is preliminary data.</text>
</comment>
<dbReference type="GO" id="GO:0005524">
    <property type="term" value="F:ATP binding"/>
    <property type="evidence" value="ECO:0007669"/>
    <property type="project" value="UniProtKB-KW"/>
</dbReference>
<dbReference type="PANTHER" id="PTHR43289">
    <property type="entry name" value="MITOGEN-ACTIVATED PROTEIN KINASE KINASE KINASE 20-RELATED"/>
    <property type="match status" value="1"/>
</dbReference>
<feature type="compositionally biased region" description="Low complexity" evidence="5">
    <location>
        <begin position="340"/>
        <end position="366"/>
    </location>
</feature>
<dbReference type="AlphaFoldDB" id="A0A840WJT4"/>
<evidence type="ECO:0000256" key="4">
    <source>
        <dbReference type="ARBA" id="ARBA00022840"/>
    </source>
</evidence>
<feature type="region of interest" description="Disordered" evidence="5">
    <location>
        <begin position="765"/>
        <end position="807"/>
    </location>
</feature>
<feature type="region of interest" description="Disordered" evidence="5">
    <location>
        <begin position="328"/>
        <end position="467"/>
    </location>
</feature>
<evidence type="ECO:0000313" key="8">
    <source>
        <dbReference type="Proteomes" id="UP000579647"/>
    </source>
</evidence>
<feature type="compositionally biased region" description="Gly residues" evidence="5">
    <location>
        <begin position="769"/>
        <end position="797"/>
    </location>
</feature>
<feature type="region of interest" description="Disordered" evidence="5">
    <location>
        <begin position="505"/>
        <end position="534"/>
    </location>
</feature>
<keyword evidence="3" id="KW-0418">Kinase</keyword>
<keyword evidence="1" id="KW-0808">Transferase</keyword>
<evidence type="ECO:0000256" key="5">
    <source>
        <dbReference type="SAM" id="MobiDB-lite"/>
    </source>
</evidence>
<name>A0A840WJT4_9ACTN</name>
<organism evidence="7 8">
    <name type="scientific">Nocardiopsis metallicus</name>
    <dbReference type="NCBI Taxonomy" id="179819"/>
    <lineage>
        <taxon>Bacteria</taxon>
        <taxon>Bacillati</taxon>
        <taxon>Actinomycetota</taxon>
        <taxon>Actinomycetes</taxon>
        <taxon>Streptosporangiales</taxon>
        <taxon>Nocardiopsidaceae</taxon>
        <taxon>Nocardiopsis</taxon>
    </lineage>
</organism>
<evidence type="ECO:0000256" key="2">
    <source>
        <dbReference type="ARBA" id="ARBA00022741"/>
    </source>
</evidence>